<gene>
    <name evidence="2" type="ORF">Amon01_001002400</name>
</gene>
<protein>
    <submittedName>
        <fullName evidence="2">Unnamed protein product</fullName>
    </submittedName>
</protein>
<dbReference type="AlphaFoldDB" id="A0A9W6WMC5"/>
<dbReference type="OrthoDB" id="422574at2759"/>
<reference evidence="2" key="1">
    <citation type="submission" date="2023-04" db="EMBL/GenBank/DDBJ databases">
        <title>Ambrosiozyma monospora NBRC 1965.</title>
        <authorList>
            <person name="Ichikawa N."/>
            <person name="Sato H."/>
            <person name="Tonouchi N."/>
        </authorList>
    </citation>
    <scope>NUCLEOTIDE SEQUENCE</scope>
    <source>
        <strain evidence="2">NBRC 1965</strain>
    </source>
</reference>
<dbReference type="PANTHER" id="PTHR44051:SF8">
    <property type="entry name" value="GLUTATHIONE S-TRANSFERASE GSTA"/>
    <property type="match status" value="1"/>
</dbReference>
<dbReference type="Gene3D" id="1.20.1050.10">
    <property type="match status" value="1"/>
</dbReference>
<dbReference type="InterPro" id="IPR004046">
    <property type="entry name" value="GST_C"/>
</dbReference>
<dbReference type="Proteomes" id="UP001165063">
    <property type="component" value="Unassembled WGS sequence"/>
</dbReference>
<proteinExistence type="predicted"/>
<evidence type="ECO:0000313" key="2">
    <source>
        <dbReference type="EMBL" id="GME81795.1"/>
    </source>
</evidence>
<dbReference type="SUPFAM" id="SSF47616">
    <property type="entry name" value="GST C-terminal domain-like"/>
    <property type="match status" value="1"/>
</dbReference>
<dbReference type="InterPro" id="IPR010987">
    <property type="entry name" value="Glutathione-S-Trfase_C-like"/>
</dbReference>
<name>A0A9W6WMC5_AMBMO</name>
<dbReference type="InterPro" id="IPR036282">
    <property type="entry name" value="Glutathione-S-Trfase_C_sf"/>
</dbReference>
<organism evidence="2 3">
    <name type="scientific">Ambrosiozyma monospora</name>
    <name type="common">Yeast</name>
    <name type="synonym">Endomycopsis monosporus</name>
    <dbReference type="NCBI Taxonomy" id="43982"/>
    <lineage>
        <taxon>Eukaryota</taxon>
        <taxon>Fungi</taxon>
        <taxon>Dikarya</taxon>
        <taxon>Ascomycota</taxon>
        <taxon>Saccharomycotina</taxon>
        <taxon>Pichiomycetes</taxon>
        <taxon>Pichiales</taxon>
        <taxon>Pichiaceae</taxon>
        <taxon>Ambrosiozyma</taxon>
    </lineage>
</organism>
<evidence type="ECO:0000313" key="3">
    <source>
        <dbReference type="Proteomes" id="UP001165063"/>
    </source>
</evidence>
<dbReference type="PANTHER" id="PTHR44051">
    <property type="entry name" value="GLUTATHIONE S-TRANSFERASE-RELATED"/>
    <property type="match status" value="1"/>
</dbReference>
<comment type="caution">
    <text evidence="2">The sequence shown here is derived from an EMBL/GenBank/DDBJ whole genome shotgun (WGS) entry which is preliminary data.</text>
</comment>
<sequence>METNKHYSLDDPLYYQELEWTLFAITAFESARCTQFVQLFLVPQKDEKALQDAGVKVDGALALVEAQLKKNGTGFLVGDHISIADFVIYPWVSCPGLPFDAEKFPAVKAWIEKIGAYKSS</sequence>
<dbReference type="PROSITE" id="PS50405">
    <property type="entry name" value="GST_CTER"/>
    <property type="match status" value="1"/>
</dbReference>
<accession>A0A9W6WMC5</accession>
<dbReference type="EMBL" id="BSXU01015051">
    <property type="protein sequence ID" value="GME81795.1"/>
    <property type="molecule type" value="Genomic_DNA"/>
</dbReference>
<evidence type="ECO:0000259" key="1">
    <source>
        <dbReference type="PROSITE" id="PS50405"/>
    </source>
</evidence>
<feature type="domain" description="GST C-terminal" evidence="1">
    <location>
        <begin position="10"/>
        <end position="120"/>
    </location>
</feature>
<keyword evidence="3" id="KW-1185">Reference proteome</keyword>
<dbReference type="Pfam" id="PF00043">
    <property type="entry name" value="GST_C"/>
    <property type="match status" value="1"/>
</dbReference>